<comment type="caution">
    <text evidence="1">The sequence shown here is derived from an EMBL/GenBank/DDBJ whole genome shotgun (WGS) entry which is preliminary data.</text>
</comment>
<protein>
    <submittedName>
        <fullName evidence="1">Uncharacterized protein</fullName>
    </submittedName>
</protein>
<dbReference type="EMBL" id="NIDE01000020">
    <property type="protein sequence ID" value="OWK34170.1"/>
    <property type="molecule type" value="Genomic_DNA"/>
</dbReference>
<evidence type="ECO:0000313" key="2">
    <source>
        <dbReference type="Proteomes" id="UP000214646"/>
    </source>
</evidence>
<dbReference type="AlphaFoldDB" id="A0A225CXS8"/>
<dbReference type="Proteomes" id="UP000214646">
    <property type="component" value="Unassembled WGS sequence"/>
</dbReference>
<reference evidence="2" key="1">
    <citation type="submission" date="2017-06" db="EMBL/GenBank/DDBJ databases">
        <title>Genome analysis of Fimbriiglobus ruber SP5, the first member of the order Planctomycetales with confirmed chitinolytic capability.</title>
        <authorList>
            <person name="Ravin N.V."/>
            <person name="Rakitin A.L."/>
            <person name="Ivanova A.A."/>
            <person name="Beletsky A.V."/>
            <person name="Kulichevskaya I.S."/>
            <person name="Mardanov A.V."/>
            <person name="Dedysh S.N."/>
        </authorList>
    </citation>
    <scope>NUCLEOTIDE SEQUENCE [LARGE SCALE GENOMIC DNA]</scope>
    <source>
        <strain evidence="2">SP5</strain>
    </source>
</reference>
<accession>A0A225CXS8</accession>
<gene>
    <name evidence="1" type="ORF">FRUB_10141</name>
</gene>
<keyword evidence="2" id="KW-1185">Reference proteome</keyword>
<organism evidence="1 2">
    <name type="scientific">Fimbriiglobus ruber</name>
    <dbReference type="NCBI Taxonomy" id="1908690"/>
    <lineage>
        <taxon>Bacteria</taxon>
        <taxon>Pseudomonadati</taxon>
        <taxon>Planctomycetota</taxon>
        <taxon>Planctomycetia</taxon>
        <taxon>Gemmatales</taxon>
        <taxon>Gemmataceae</taxon>
        <taxon>Fimbriiglobus</taxon>
    </lineage>
</organism>
<name>A0A225CXS8_9BACT</name>
<proteinExistence type="predicted"/>
<evidence type="ECO:0000313" key="1">
    <source>
        <dbReference type="EMBL" id="OWK34170.1"/>
    </source>
</evidence>
<sequence length="55" mass="5973">MSGQFVPFHSLHSTGASRVPATRRPCVAQGALIYDLGHKFASKDKRKISLSINSC</sequence>